<protein>
    <submittedName>
        <fullName evidence="2">Uncharacterized protein</fullName>
    </submittedName>
</protein>
<evidence type="ECO:0000313" key="3">
    <source>
        <dbReference type="Proteomes" id="UP000275772"/>
    </source>
</evidence>
<proteinExistence type="predicted"/>
<feature type="compositionally biased region" description="Polar residues" evidence="1">
    <location>
        <begin position="75"/>
        <end position="95"/>
    </location>
</feature>
<feature type="region of interest" description="Disordered" evidence="1">
    <location>
        <begin position="66"/>
        <end position="122"/>
    </location>
</feature>
<gene>
    <name evidence="2" type="ORF">BLGHR1_15778</name>
</gene>
<evidence type="ECO:0000256" key="1">
    <source>
        <dbReference type="SAM" id="MobiDB-lite"/>
    </source>
</evidence>
<dbReference type="VEuPathDB" id="FungiDB:BLGHR1_15778"/>
<reference evidence="2 3" key="1">
    <citation type="submission" date="2017-11" db="EMBL/GenBank/DDBJ databases">
        <authorList>
            <person name="Kracher B."/>
        </authorList>
    </citation>
    <scope>NUCLEOTIDE SEQUENCE [LARGE SCALE GENOMIC DNA]</scope>
    <source>
        <strain evidence="2 3">RACE1</strain>
    </source>
</reference>
<dbReference type="EMBL" id="UNSH01000070">
    <property type="protein sequence ID" value="SZF04978.1"/>
    <property type="molecule type" value="Genomic_DNA"/>
</dbReference>
<sequence>MNQETHNNMLRSARNVANNRLKERGLAPSASDLDMMEVDIIVQMEEHGQTDINLSKVEIEIYAMKGSSRKKAQRKQPQNPQALQLENCGSGSKVDTNTEHIEGNRNPPKQRQLMPSDLHQPQPRFQGRLSAKTTLLTTLPPVRYKNNRQKTKLCWKPKGSGLQTPPLGSTVLNTLESLIPSLKTILLLLNHFIVLPESMTM</sequence>
<organism evidence="2 3">
    <name type="scientific">Blumeria hordei</name>
    <name type="common">Barley powdery mildew</name>
    <name type="synonym">Blumeria graminis f. sp. hordei</name>
    <dbReference type="NCBI Taxonomy" id="2867405"/>
    <lineage>
        <taxon>Eukaryota</taxon>
        <taxon>Fungi</taxon>
        <taxon>Dikarya</taxon>
        <taxon>Ascomycota</taxon>
        <taxon>Pezizomycotina</taxon>
        <taxon>Leotiomycetes</taxon>
        <taxon>Erysiphales</taxon>
        <taxon>Erysiphaceae</taxon>
        <taxon>Blumeria</taxon>
    </lineage>
</organism>
<accession>A0A383UZF7</accession>
<name>A0A383UZF7_BLUHO</name>
<evidence type="ECO:0000313" key="2">
    <source>
        <dbReference type="EMBL" id="SZF04978.1"/>
    </source>
</evidence>
<dbReference type="Proteomes" id="UP000275772">
    <property type="component" value="Unassembled WGS sequence"/>
</dbReference>
<dbReference type="AlphaFoldDB" id="A0A383UZF7"/>